<dbReference type="EMBL" id="UINC01011337">
    <property type="protein sequence ID" value="SVA50086.1"/>
    <property type="molecule type" value="Genomic_DNA"/>
</dbReference>
<proteinExistence type="predicted"/>
<accession>A0A381WC30</accession>
<name>A0A381WC30_9ZZZZ</name>
<organism evidence="1">
    <name type="scientific">marine metagenome</name>
    <dbReference type="NCBI Taxonomy" id="408172"/>
    <lineage>
        <taxon>unclassified sequences</taxon>
        <taxon>metagenomes</taxon>
        <taxon>ecological metagenomes</taxon>
    </lineage>
</organism>
<evidence type="ECO:0000313" key="1">
    <source>
        <dbReference type="EMBL" id="SVA50086.1"/>
    </source>
</evidence>
<reference evidence="1" key="1">
    <citation type="submission" date="2018-05" db="EMBL/GenBank/DDBJ databases">
        <authorList>
            <person name="Lanie J.A."/>
            <person name="Ng W.-L."/>
            <person name="Kazmierczak K.M."/>
            <person name="Andrzejewski T.M."/>
            <person name="Davidsen T.M."/>
            <person name="Wayne K.J."/>
            <person name="Tettelin H."/>
            <person name="Glass J.I."/>
            <person name="Rusch D."/>
            <person name="Podicherti R."/>
            <person name="Tsui H.-C.T."/>
            <person name="Winkler M.E."/>
        </authorList>
    </citation>
    <scope>NUCLEOTIDE SEQUENCE</scope>
</reference>
<dbReference type="AlphaFoldDB" id="A0A381WC30"/>
<sequence>MRPVLTLLFCCCVLVPVLAEAQYLSRDTRALWANEVFENYGSHGYRDYDFEEENRRFDFFGDLLIDGVDILEYSEVRRDAPGQIGSYEARSDGYNDFFQKLVIANEGFGSWSTRLIFGEHLRTVFTPMTLNLPNFNGIRWDGSSRKSRFSLIATHLRDPLVFDDAIQERRVFGTSLVGGHWESQVGDLLKIGTTYVNTHRFDAEASSKLNGLKGDVPGVIQEGGLRRVFVFFTDDAPHDAAPGATIYGLTMFADDEPVRELRVGKIDRILEHITVTADRSNTVQLTPTDVQYLRRNGPWLRAVVEASNTNFFPIVLARITQPTAAASSRAPLVATGTDVVFYEFEVPEGARDVRFEAALANDYSVDVVGGMQVPLFDSGVEYGDIYYDWNNTLRARGTPGSDANVRQVNFRYGFPTGLGILGVNFDAQILGFSLRGEYARSARFLKMPSTGGTRHERRSSTYYVNFQRSVTEKAEFGFEWFDVPSDYTTDFSLFESSSLGFPVGGHTYNRFALVEDNDDLDAWPDWTEHSDPLGFFSRSTNQGYGVFPGLDLNQDGRLDLNVGGNAFTPFLGYYVDPPELVYGDDFNNNGIVDLRENDNLPDYLYPLDHQGLHAFVSVKPTTRSQVRLGAYRVDQPILGPSSDATYLEGEYKRTWEEIGDVRLVHRTKWLKDNIQNTVYQYIELETLPSGLTRPARYDLQSDLLQHRDSVDNLTHIEADLKTVPGLNIRNVVAFNHIDLSGPTLDDPMAAAPGTITHFSMVNKADYKWHWRKFQLISQFKHIYQRSKFPEREIADRQTRWIIPILRMEYPVGPNTVLKSGMQGLPFLAERSLDPTSPERDFQRRTYTAFLQNRSNHRGYDLTLLFGAYRSFTSFSSSQRPSLGFVEYFFKIFIG</sequence>
<protein>
    <submittedName>
        <fullName evidence="1">Uncharacterized protein</fullName>
    </submittedName>
</protein>
<gene>
    <name evidence="1" type="ORF">METZ01_LOCUS102940</name>
</gene>